<keyword evidence="4" id="KW-1185">Reference proteome</keyword>
<comment type="caution">
    <text evidence="3">The sequence shown here is derived from an EMBL/GenBank/DDBJ whole genome shotgun (WGS) entry which is preliminary data.</text>
</comment>
<dbReference type="GO" id="GO:0008782">
    <property type="term" value="F:adenosylhomocysteine nucleosidase activity"/>
    <property type="evidence" value="ECO:0007669"/>
    <property type="project" value="TreeGrafter"/>
</dbReference>
<dbReference type="GO" id="GO:0008930">
    <property type="term" value="F:methylthioadenosine nucleosidase activity"/>
    <property type="evidence" value="ECO:0007669"/>
    <property type="project" value="TreeGrafter"/>
</dbReference>
<feature type="domain" description="ATP nucleosidase Cap17-like N-terminal" evidence="2">
    <location>
        <begin position="3"/>
        <end position="214"/>
    </location>
</feature>
<dbReference type="GO" id="GO:0019284">
    <property type="term" value="P:L-methionine salvage from S-adenosylmethionine"/>
    <property type="evidence" value="ECO:0007669"/>
    <property type="project" value="TreeGrafter"/>
</dbReference>
<dbReference type="AlphaFoldDB" id="A0A017T603"/>
<sequence length="636" mass="68063">MSLEGKFVGIDGSAAPEADPGLRARSHRMIRMLARNIFAAGGGIVTLVNGDPRVDEGDPDSALIFIWTLLAEVDAYKDRPGDRLLARVVGSPKTLLERIPAHQRDLWNRLVDSGRVRMTLVEDEAHFGGNLREQQCTLADALVVVGGGKGVSHLAHRHMSLGHPVIPLDAQIGGMSHDGAGAAGLNKEALVNPGRFTPIASEQFRLELSRLSFHLGEPLSVDEMAGRLARLLAKVLEPPPLTAALTAAQTISVTQGSTGPQSTEVTLTVRNVGSGPVDWPQIERVCREQMTLGGGPWRTSEEQARFALTREQAERLLDGAHEGLLDPCAGQGNAAVLEVHFGSERVYEVCPALTVTGATSRDVGCARIRRALAQTSVLMVTVTETERDALLAQMVPAGRAKEVLRGSVSEASKVTFRVGQLGRYRVAHVETTMGSAARRGALLTVKNAFDELKPKAVIAVGIAFGMKKKKQRLGDVLVAETMAPYELAKVESGGSIQRGQQLPCGIRLSERFAARIDDWKLERWGVPVGVHQGLVLCGEKVINHDKFRDELAASYPTAIGGEMEGAGVYAVAQNEGVEAILVKGICDWADGHKNDASQPFAAHAAVSLVEHVLGKPDVLGVLGIKECAPSRNGRTR</sequence>
<reference evidence="3 4" key="1">
    <citation type="submission" date="2013-05" db="EMBL/GenBank/DDBJ databases">
        <title>Genome assembly of Chondromyces apiculatus DSM 436.</title>
        <authorList>
            <person name="Sharma G."/>
            <person name="Khatri I."/>
            <person name="Kaur C."/>
            <person name="Mayilraj S."/>
            <person name="Subramanian S."/>
        </authorList>
    </citation>
    <scope>NUCLEOTIDE SEQUENCE [LARGE SCALE GENOMIC DNA]</scope>
    <source>
        <strain evidence="3 4">DSM 436</strain>
    </source>
</reference>
<dbReference type="eggNOG" id="COG0775">
    <property type="taxonomic scope" value="Bacteria"/>
</dbReference>
<dbReference type="EMBL" id="ASRX01000033">
    <property type="protein sequence ID" value="EYF04452.1"/>
    <property type="molecule type" value="Genomic_DNA"/>
</dbReference>
<protein>
    <submittedName>
        <fullName evidence="3">Uncharacterized protein</fullName>
    </submittedName>
</protein>
<evidence type="ECO:0000313" key="3">
    <source>
        <dbReference type="EMBL" id="EYF04452.1"/>
    </source>
</evidence>
<dbReference type="InterPro" id="IPR000845">
    <property type="entry name" value="Nucleoside_phosphorylase_d"/>
</dbReference>
<dbReference type="GO" id="GO:0009116">
    <property type="term" value="P:nucleoside metabolic process"/>
    <property type="evidence" value="ECO:0007669"/>
    <property type="project" value="InterPro"/>
</dbReference>
<dbReference type="PANTHER" id="PTHR46832">
    <property type="entry name" value="5'-METHYLTHIOADENOSINE/S-ADENOSYLHOMOCYSTEINE NUCLEOSIDASE"/>
    <property type="match status" value="1"/>
</dbReference>
<evidence type="ECO:0000313" key="4">
    <source>
        <dbReference type="Proteomes" id="UP000019678"/>
    </source>
</evidence>
<evidence type="ECO:0000259" key="2">
    <source>
        <dbReference type="Pfam" id="PF18178"/>
    </source>
</evidence>
<dbReference type="InterPro" id="IPR035994">
    <property type="entry name" value="Nucleoside_phosphorylase_sf"/>
</dbReference>
<accession>A0A017T603</accession>
<proteinExistence type="predicted"/>
<evidence type="ECO:0000259" key="1">
    <source>
        <dbReference type="Pfam" id="PF01048"/>
    </source>
</evidence>
<dbReference type="InterPro" id="IPR041327">
    <property type="entry name" value="Cap17-like_N"/>
</dbReference>
<feature type="domain" description="Nucleoside phosphorylase" evidence="1">
    <location>
        <begin position="408"/>
        <end position="605"/>
    </location>
</feature>
<dbReference type="Pfam" id="PF18178">
    <property type="entry name" value="Cap17-like_N"/>
    <property type="match status" value="1"/>
</dbReference>
<name>A0A017T603_9BACT</name>
<dbReference type="STRING" id="1192034.CAP_4420"/>
<dbReference type="GO" id="GO:0005829">
    <property type="term" value="C:cytosol"/>
    <property type="evidence" value="ECO:0007669"/>
    <property type="project" value="TreeGrafter"/>
</dbReference>
<dbReference type="Pfam" id="PF01048">
    <property type="entry name" value="PNP_UDP_1"/>
    <property type="match status" value="1"/>
</dbReference>
<dbReference type="SUPFAM" id="SSF53167">
    <property type="entry name" value="Purine and uridine phosphorylases"/>
    <property type="match status" value="1"/>
</dbReference>
<dbReference type="Proteomes" id="UP000019678">
    <property type="component" value="Unassembled WGS sequence"/>
</dbReference>
<dbReference type="RefSeq" id="WP_197041290.1">
    <property type="nucleotide sequence ID" value="NZ_ASRX01000033.1"/>
</dbReference>
<dbReference type="Gene3D" id="3.40.50.1580">
    <property type="entry name" value="Nucleoside phosphorylase domain"/>
    <property type="match status" value="1"/>
</dbReference>
<gene>
    <name evidence="3" type="ORF">CAP_4420</name>
</gene>
<dbReference type="PANTHER" id="PTHR46832:SF1">
    <property type="entry name" value="5'-METHYLTHIOADENOSINE_S-ADENOSYLHOMOCYSTEINE NUCLEOSIDASE"/>
    <property type="match status" value="1"/>
</dbReference>
<organism evidence="3 4">
    <name type="scientific">Chondromyces apiculatus DSM 436</name>
    <dbReference type="NCBI Taxonomy" id="1192034"/>
    <lineage>
        <taxon>Bacteria</taxon>
        <taxon>Pseudomonadati</taxon>
        <taxon>Myxococcota</taxon>
        <taxon>Polyangia</taxon>
        <taxon>Polyangiales</taxon>
        <taxon>Polyangiaceae</taxon>
        <taxon>Chondromyces</taxon>
    </lineage>
</organism>